<feature type="non-terminal residue" evidence="1">
    <location>
        <position position="1"/>
    </location>
</feature>
<proteinExistence type="predicted"/>
<comment type="caution">
    <text evidence="1">The sequence shown here is derived from an EMBL/GenBank/DDBJ whole genome shotgun (WGS) entry which is preliminary data.</text>
</comment>
<protein>
    <submittedName>
        <fullName evidence="1">13491_t:CDS:1</fullName>
    </submittedName>
</protein>
<organism evidence="1 2">
    <name type="scientific">Cetraspora pellucida</name>
    <dbReference type="NCBI Taxonomy" id="1433469"/>
    <lineage>
        <taxon>Eukaryota</taxon>
        <taxon>Fungi</taxon>
        <taxon>Fungi incertae sedis</taxon>
        <taxon>Mucoromycota</taxon>
        <taxon>Glomeromycotina</taxon>
        <taxon>Glomeromycetes</taxon>
        <taxon>Diversisporales</taxon>
        <taxon>Gigasporaceae</taxon>
        <taxon>Cetraspora</taxon>
    </lineage>
</organism>
<sequence length="73" mass="9050">FEETYIKFYYKHSYTNTSIERITSTSPDLDYQFDEDYHQYASKRSRMNTNNLYEIQQYLNEPTISKKIKPLYW</sequence>
<accession>A0ACA9QYN2</accession>
<evidence type="ECO:0000313" key="1">
    <source>
        <dbReference type="EMBL" id="CAG8769804.1"/>
    </source>
</evidence>
<reference evidence="1" key="1">
    <citation type="submission" date="2021-06" db="EMBL/GenBank/DDBJ databases">
        <authorList>
            <person name="Kallberg Y."/>
            <person name="Tangrot J."/>
            <person name="Rosling A."/>
        </authorList>
    </citation>
    <scope>NUCLEOTIDE SEQUENCE</scope>
    <source>
        <strain evidence="1">28 12/20/2015</strain>
    </source>
</reference>
<dbReference type="Proteomes" id="UP000789366">
    <property type="component" value="Unassembled WGS sequence"/>
</dbReference>
<keyword evidence="2" id="KW-1185">Reference proteome</keyword>
<name>A0ACA9QYN2_9GLOM</name>
<evidence type="ECO:0000313" key="2">
    <source>
        <dbReference type="Proteomes" id="UP000789366"/>
    </source>
</evidence>
<gene>
    <name evidence="1" type="ORF">SPELUC_LOCUS15699</name>
</gene>
<dbReference type="EMBL" id="CAJVPW010053324">
    <property type="protein sequence ID" value="CAG8769804.1"/>
    <property type="molecule type" value="Genomic_DNA"/>
</dbReference>